<dbReference type="Proteomes" id="UP001424459">
    <property type="component" value="Unassembled WGS sequence"/>
</dbReference>
<dbReference type="RefSeq" id="WP_344697098.1">
    <property type="nucleotide sequence ID" value="NZ_BAABBR010000001.1"/>
</dbReference>
<reference evidence="2" key="1">
    <citation type="journal article" date="2019" name="Int. J. Syst. Evol. Microbiol.">
        <title>The Global Catalogue of Microorganisms (GCM) 10K type strain sequencing project: providing services to taxonomists for standard genome sequencing and annotation.</title>
        <authorList>
            <consortium name="The Broad Institute Genomics Platform"/>
            <consortium name="The Broad Institute Genome Sequencing Center for Infectious Disease"/>
            <person name="Wu L."/>
            <person name="Ma J."/>
        </authorList>
    </citation>
    <scope>NUCLEOTIDE SEQUENCE [LARGE SCALE GENOMIC DNA]</scope>
    <source>
        <strain evidence="2">JCM 17564</strain>
    </source>
</reference>
<name>A0ABP7UCP1_9SPHN</name>
<organism evidence="1 2">
    <name type="scientific">Sphingomonas rosea</name>
    <dbReference type="NCBI Taxonomy" id="335605"/>
    <lineage>
        <taxon>Bacteria</taxon>
        <taxon>Pseudomonadati</taxon>
        <taxon>Pseudomonadota</taxon>
        <taxon>Alphaproteobacteria</taxon>
        <taxon>Sphingomonadales</taxon>
        <taxon>Sphingomonadaceae</taxon>
        <taxon>Sphingomonas</taxon>
    </lineage>
</organism>
<gene>
    <name evidence="1" type="ORF">GCM10022281_21680</name>
</gene>
<proteinExistence type="predicted"/>
<evidence type="ECO:0000313" key="1">
    <source>
        <dbReference type="EMBL" id="GAA4040378.1"/>
    </source>
</evidence>
<evidence type="ECO:0008006" key="3">
    <source>
        <dbReference type="Google" id="ProtNLM"/>
    </source>
</evidence>
<dbReference type="SUPFAM" id="SSF48452">
    <property type="entry name" value="TPR-like"/>
    <property type="match status" value="1"/>
</dbReference>
<dbReference type="Pfam" id="PF14559">
    <property type="entry name" value="TPR_19"/>
    <property type="match status" value="1"/>
</dbReference>
<sequence>MPGGGAGRSAVRWLGVAGVVLVAGQAVRTAVVDAETATRPALAHAVWPAHPGPGFALAFTDIGEAARKGQGPSAAARALVTEAGAREPLAPEPLLVEATDRIAAGDTRQAETLLAAALHRDPRSSAAHFMLADLMIRQQRLAEALVHVGALGRRMGGATESFATALATYIRQPDALTRVAPVLGRDPKLRAAVLKALAFDRSATPQLLALARPSDRSAPWLAQALDVRIDAGEIPAARALLAHTQADDSGSALASWGDAATGPLTWRFPAGTEAAVEPAADGPMRIVYYGRAEVAVAEHRLLLPPGRYRLAYSFSAPPPAGTFQWRLTCAGVTAPLASYPIEAKDGAADFNVAPGCDAQKLSLWGVMGDFQRTVSIDLLRIRLSPLQAAS</sequence>
<dbReference type="EMBL" id="BAABBR010000001">
    <property type="protein sequence ID" value="GAA4040378.1"/>
    <property type="molecule type" value="Genomic_DNA"/>
</dbReference>
<dbReference type="InterPro" id="IPR011990">
    <property type="entry name" value="TPR-like_helical_dom_sf"/>
</dbReference>
<keyword evidence="2" id="KW-1185">Reference proteome</keyword>
<evidence type="ECO:0000313" key="2">
    <source>
        <dbReference type="Proteomes" id="UP001424459"/>
    </source>
</evidence>
<comment type="caution">
    <text evidence="1">The sequence shown here is derived from an EMBL/GenBank/DDBJ whole genome shotgun (WGS) entry which is preliminary data.</text>
</comment>
<accession>A0ABP7UCP1</accession>
<protein>
    <recommendedName>
        <fullName evidence="3">Tetratricopeptide repeat protein</fullName>
    </recommendedName>
</protein>
<dbReference type="Gene3D" id="1.25.40.10">
    <property type="entry name" value="Tetratricopeptide repeat domain"/>
    <property type="match status" value="1"/>
</dbReference>